<sequence>MPSELKAAATWKVDGAGSSNITEVDTLFKALIGALIVQEIQTKKYGKLLKQSYNVMAS</sequence>
<proteinExistence type="predicted"/>
<dbReference type="EMBL" id="CM007902">
    <property type="protein sequence ID" value="OTG03536.1"/>
    <property type="molecule type" value="Genomic_DNA"/>
</dbReference>
<reference evidence="2" key="1">
    <citation type="journal article" date="2017" name="Nature">
        <title>The sunflower genome provides insights into oil metabolism, flowering and Asterid evolution.</title>
        <authorList>
            <person name="Badouin H."/>
            <person name="Gouzy J."/>
            <person name="Grassa C.J."/>
            <person name="Murat F."/>
            <person name="Staton S.E."/>
            <person name="Cottret L."/>
            <person name="Lelandais-Briere C."/>
            <person name="Owens G.L."/>
            <person name="Carrere S."/>
            <person name="Mayjonade B."/>
            <person name="Legrand L."/>
            <person name="Gill N."/>
            <person name="Kane N.C."/>
            <person name="Bowers J.E."/>
            <person name="Hubner S."/>
            <person name="Bellec A."/>
            <person name="Berard A."/>
            <person name="Berges H."/>
            <person name="Blanchet N."/>
            <person name="Boniface M.C."/>
            <person name="Brunel D."/>
            <person name="Catrice O."/>
            <person name="Chaidir N."/>
            <person name="Claudel C."/>
            <person name="Donnadieu C."/>
            <person name="Faraut T."/>
            <person name="Fievet G."/>
            <person name="Helmstetter N."/>
            <person name="King M."/>
            <person name="Knapp S.J."/>
            <person name="Lai Z."/>
            <person name="Le Paslier M.C."/>
            <person name="Lippi Y."/>
            <person name="Lorenzon L."/>
            <person name="Mandel J.R."/>
            <person name="Marage G."/>
            <person name="Marchand G."/>
            <person name="Marquand E."/>
            <person name="Bret-Mestries E."/>
            <person name="Morien E."/>
            <person name="Nambeesan S."/>
            <person name="Nguyen T."/>
            <person name="Pegot-Espagnet P."/>
            <person name="Pouilly N."/>
            <person name="Raftis F."/>
            <person name="Sallet E."/>
            <person name="Schiex T."/>
            <person name="Thomas J."/>
            <person name="Vandecasteele C."/>
            <person name="Vares D."/>
            <person name="Vear F."/>
            <person name="Vautrin S."/>
            <person name="Crespi M."/>
            <person name="Mangin B."/>
            <person name="Burke J.M."/>
            <person name="Salse J."/>
            <person name="Munos S."/>
            <person name="Vincourt P."/>
            <person name="Rieseberg L.H."/>
            <person name="Langlade N.B."/>
        </authorList>
    </citation>
    <scope>NUCLEOTIDE SEQUENCE [LARGE SCALE GENOMIC DNA]</scope>
    <source>
        <strain evidence="2">cv. SF193</strain>
    </source>
</reference>
<dbReference type="InParanoid" id="A0A251SZ33"/>
<accession>A0A251SZ33</accession>
<dbReference type="AlphaFoldDB" id="A0A251SZ33"/>
<gene>
    <name evidence="1" type="ORF">HannXRQ_Chr13g0425161</name>
</gene>
<organism evidence="1 2">
    <name type="scientific">Helianthus annuus</name>
    <name type="common">Common sunflower</name>
    <dbReference type="NCBI Taxonomy" id="4232"/>
    <lineage>
        <taxon>Eukaryota</taxon>
        <taxon>Viridiplantae</taxon>
        <taxon>Streptophyta</taxon>
        <taxon>Embryophyta</taxon>
        <taxon>Tracheophyta</taxon>
        <taxon>Spermatophyta</taxon>
        <taxon>Magnoliopsida</taxon>
        <taxon>eudicotyledons</taxon>
        <taxon>Gunneridae</taxon>
        <taxon>Pentapetalae</taxon>
        <taxon>asterids</taxon>
        <taxon>campanulids</taxon>
        <taxon>Asterales</taxon>
        <taxon>Asteraceae</taxon>
        <taxon>Asteroideae</taxon>
        <taxon>Heliantheae alliance</taxon>
        <taxon>Heliantheae</taxon>
        <taxon>Helianthus</taxon>
    </lineage>
</organism>
<protein>
    <submittedName>
        <fullName evidence="1">Uncharacterized protein</fullName>
    </submittedName>
</protein>
<keyword evidence="2" id="KW-1185">Reference proteome</keyword>
<evidence type="ECO:0000313" key="1">
    <source>
        <dbReference type="EMBL" id="OTG03536.1"/>
    </source>
</evidence>
<evidence type="ECO:0000313" key="2">
    <source>
        <dbReference type="Proteomes" id="UP000215914"/>
    </source>
</evidence>
<dbReference type="Proteomes" id="UP000215914">
    <property type="component" value="Chromosome 13"/>
</dbReference>
<name>A0A251SZ33_HELAN</name>